<protein>
    <recommendedName>
        <fullName evidence="4">Citrate transporter-like domain-containing protein</fullName>
    </recommendedName>
</protein>
<dbReference type="GO" id="GO:0005886">
    <property type="term" value="C:plasma membrane"/>
    <property type="evidence" value="ECO:0007669"/>
    <property type="project" value="TreeGrafter"/>
</dbReference>
<dbReference type="InterPro" id="IPR003474">
    <property type="entry name" value="Glcn_transporter"/>
</dbReference>
<sequence length="441" mass="46166">MEIISVIGMVLGVAVLIYLTFKGVNGFVASLVGSVIVIVSSGLPFWGTLTGTYAASLGSTFGSYLFLFTIGSAYSELMKKSGAAESIANFLFAFLGVKATVAGTLIITFLLAYGGVNAFIIIFAVYPVAVPMFRKANVSKLLMPAIFLYGAVVLNVVTPGAPSMLCIALSEKLGVTTFAAPTMAIVLLVVAFGFGIFYFTWASNSLRARGIGFVASESDAELIAGSTSGKELPPIHLAILPYIVIIVLKLVLANSMSASDGINTAMGVGAIVLIITNYKYLKGHIVQDLVTGFTSSINPLLLTAALMGFASVVNACAGFQYFMNFAMMLADKMNPYISAVIVTNVFSGITGASLSGTQIFCSTMADQFMSLGTVNPQALYKVVGMAAMGMDTLPHCPTFVMEAQVCGVTTKESYPHVLVMTVITPIALALIAATMAIIGLI</sequence>
<feature type="transmembrane region" description="Helical" evidence="1">
    <location>
        <begin position="6"/>
        <end position="21"/>
    </location>
</feature>
<dbReference type="RefSeq" id="WP_009257304.1">
    <property type="nucleotide sequence ID" value="NZ_KN174161.1"/>
</dbReference>
<dbReference type="Pfam" id="PF02447">
    <property type="entry name" value="GntP_permease"/>
    <property type="match status" value="1"/>
</dbReference>
<organism evidence="2 3">
    <name type="scientific">Flavonifractor plautii 1_3_50AFAA</name>
    <dbReference type="NCBI Taxonomy" id="742738"/>
    <lineage>
        <taxon>Bacteria</taxon>
        <taxon>Bacillati</taxon>
        <taxon>Bacillota</taxon>
        <taxon>Clostridia</taxon>
        <taxon>Eubacteriales</taxon>
        <taxon>Oscillospiraceae</taxon>
        <taxon>Flavonifractor</taxon>
    </lineage>
</organism>
<dbReference type="PATRIC" id="fig|742738.3.peg.311"/>
<feature type="transmembrane region" description="Helical" evidence="1">
    <location>
        <begin position="335"/>
        <end position="354"/>
    </location>
</feature>
<evidence type="ECO:0000313" key="3">
    <source>
        <dbReference type="Proteomes" id="UP000029585"/>
    </source>
</evidence>
<dbReference type="PANTHER" id="PTHR30354:SF7">
    <property type="entry name" value="BLL7963 PROTEIN"/>
    <property type="match status" value="1"/>
</dbReference>
<feature type="transmembrane region" description="Helical" evidence="1">
    <location>
        <begin position="262"/>
        <end position="280"/>
    </location>
</feature>
<dbReference type="Proteomes" id="UP000029585">
    <property type="component" value="Unassembled WGS sequence"/>
</dbReference>
<feature type="transmembrane region" description="Helical" evidence="1">
    <location>
        <begin position="417"/>
        <end position="440"/>
    </location>
</feature>
<gene>
    <name evidence="2" type="ORF">HMPREF9460_00298</name>
</gene>
<comment type="caution">
    <text evidence="2">The sequence shown here is derived from an EMBL/GenBank/DDBJ whole genome shotgun (WGS) entry which is preliminary data.</text>
</comment>
<feature type="transmembrane region" description="Helical" evidence="1">
    <location>
        <begin position="28"/>
        <end position="47"/>
    </location>
</feature>
<dbReference type="AlphaFoldDB" id="A0A096BDR1"/>
<accession>A0A096BDR1</accession>
<feature type="transmembrane region" description="Helical" evidence="1">
    <location>
        <begin position="300"/>
        <end position="323"/>
    </location>
</feature>
<keyword evidence="1" id="KW-0812">Transmembrane</keyword>
<keyword evidence="1" id="KW-0472">Membrane</keyword>
<evidence type="ECO:0000256" key="1">
    <source>
        <dbReference type="SAM" id="Phobius"/>
    </source>
</evidence>
<evidence type="ECO:0000313" key="2">
    <source>
        <dbReference type="EMBL" id="KGF57270.1"/>
    </source>
</evidence>
<evidence type="ECO:0008006" key="4">
    <source>
        <dbReference type="Google" id="ProtNLM"/>
    </source>
</evidence>
<reference evidence="2 3" key="1">
    <citation type="submission" date="2011-08" db="EMBL/GenBank/DDBJ databases">
        <title>The Genome Sequence of Clostridium orbiscindens 1_3_50AFAA.</title>
        <authorList>
            <consortium name="The Broad Institute Genome Sequencing Platform"/>
            <person name="Earl A."/>
            <person name="Ward D."/>
            <person name="Feldgarden M."/>
            <person name="Gevers D."/>
            <person name="Daigneault M."/>
            <person name="Strauss J."/>
            <person name="Allen-Vercoe E."/>
            <person name="Young S.K."/>
            <person name="Zeng Q."/>
            <person name="Gargeya S."/>
            <person name="Fitzgerald M."/>
            <person name="Haas B."/>
            <person name="Abouelleil A."/>
            <person name="Alvarado L."/>
            <person name="Arachchi H.M."/>
            <person name="Berlin A."/>
            <person name="Brown A."/>
            <person name="Chapman S.B."/>
            <person name="Chen Z."/>
            <person name="Dunbar C."/>
            <person name="Freedman E."/>
            <person name="Gearin G."/>
            <person name="Gellesch M."/>
            <person name="Goldberg J."/>
            <person name="Griggs A."/>
            <person name="Gujja S."/>
            <person name="Heiman D."/>
            <person name="Howarth C."/>
            <person name="Larson L."/>
            <person name="Lui A."/>
            <person name="MacDonald P.J.P."/>
            <person name="Montmayeur A."/>
            <person name="Murphy C."/>
            <person name="Neiman D."/>
            <person name="Pearson M."/>
            <person name="Priest M."/>
            <person name="Roberts A."/>
            <person name="Saif S."/>
            <person name="Shea T."/>
            <person name="Shenoy N."/>
            <person name="Sisk P."/>
            <person name="Stolte C."/>
            <person name="Sykes S."/>
            <person name="Wortman J."/>
            <person name="Nusbaum C."/>
            <person name="Birren B."/>
        </authorList>
    </citation>
    <scope>NUCLEOTIDE SEQUENCE [LARGE SCALE GENOMIC DNA]</scope>
    <source>
        <strain evidence="2 3">1_3_50AFAA</strain>
    </source>
</reference>
<dbReference type="HOGENOM" id="CLU_042638_1_1_9"/>
<keyword evidence="3" id="KW-1185">Reference proteome</keyword>
<dbReference type="PANTHER" id="PTHR30354">
    <property type="entry name" value="GNT FAMILY GLUCONATE TRANSPORTER"/>
    <property type="match status" value="1"/>
</dbReference>
<dbReference type="eggNOG" id="COG2610">
    <property type="taxonomic scope" value="Bacteria"/>
</dbReference>
<keyword evidence="1" id="KW-1133">Transmembrane helix</keyword>
<feature type="transmembrane region" description="Helical" evidence="1">
    <location>
        <begin position="87"/>
        <end position="110"/>
    </location>
</feature>
<feature type="transmembrane region" description="Helical" evidence="1">
    <location>
        <begin position="141"/>
        <end position="158"/>
    </location>
</feature>
<feature type="transmembrane region" description="Helical" evidence="1">
    <location>
        <begin position="116"/>
        <end position="134"/>
    </location>
</feature>
<feature type="transmembrane region" description="Helical" evidence="1">
    <location>
        <begin position="235"/>
        <end position="256"/>
    </location>
</feature>
<feature type="transmembrane region" description="Helical" evidence="1">
    <location>
        <begin position="53"/>
        <end position="75"/>
    </location>
</feature>
<proteinExistence type="predicted"/>
<name>A0A096BDR1_FLAPL</name>
<dbReference type="EMBL" id="ADLO01000009">
    <property type="protein sequence ID" value="KGF57270.1"/>
    <property type="molecule type" value="Genomic_DNA"/>
</dbReference>
<feature type="transmembrane region" description="Helical" evidence="1">
    <location>
        <begin position="178"/>
        <end position="201"/>
    </location>
</feature>
<dbReference type="GO" id="GO:0015128">
    <property type="term" value="F:gluconate transmembrane transporter activity"/>
    <property type="evidence" value="ECO:0007669"/>
    <property type="project" value="InterPro"/>
</dbReference>